<dbReference type="AlphaFoldDB" id="A0A8S9XUT0"/>
<feature type="region of interest" description="Disordered" evidence="1">
    <location>
        <begin position="142"/>
        <end position="196"/>
    </location>
</feature>
<dbReference type="Proteomes" id="UP000466442">
    <property type="component" value="Unassembled WGS sequence"/>
</dbReference>
<name>A0A8S9XUT0_APOLU</name>
<evidence type="ECO:0008006" key="4">
    <source>
        <dbReference type="Google" id="ProtNLM"/>
    </source>
</evidence>
<evidence type="ECO:0000313" key="3">
    <source>
        <dbReference type="Proteomes" id="UP000466442"/>
    </source>
</evidence>
<dbReference type="PANTHER" id="PTHR45749">
    <property type="match status" value="1"/>
</dbReference>
<accession>A0A8S9XUT0</accession>
<proteinExistence type="predicted"/>
<dbReference type="OrthoDB" id="6613350at2759"/>
<dbReference type="PANTHER" id="PTHR45749:SF21">
    <property type="entry name" value="DUF4371 DOMAIN-CONTAINING PROTEIN"/>
    <property type="match status" value="1"/>
</dbReference>
<organism evidence="2 3">
    <name type="scientific">Apolygus lucorum</name>
    <name type="common">Small green plant bug</name>
    <name type="synonym">Lygocoris lucorum</name>
    <dbReference type="NCBI Taxonomy" id="248454"/>
    <lineage>
        <taxon>Eukaryota</taxon>
        <taxon>Metazoa</taxon>
        <taxon>Ecdysozoa</taxon>
        <taxon>Arthropoda</taxon>
        <taxon>Hexapoda</taxon>
        <taxon>Insecta</taxon>
        <taxon>Pterygota</taxon>
        <taxon>Neoptera</taxon>
        <taxon>Paraneoptera</taxon>
        <taxon>Hemiptera</taxon>
        <taxon>Heteroptera</taxon>
        <taxon>Panheteroptera</taxon>
        <taxon>Cimicomorpha</taxon>
        <taxon>Miridae</taxon>
        <taxon>Mirini</taxon>
        <taxon>Apolygus</taxon>
    </lineage>
</organism>
<protein>
    <recommendedName>
        <fullName evidence="4">DUF4371 domain-containing protein</fullName>
    </recommendedName>
</protein>
<keyword evidence="3" id="KW-1185">Reference proteome</keyword>
<sequence length="1046" mass="119599">MKPDGSIVCEVVEEIDDPVPSPITSRCNTSLLGGERVVKLELGEEANETDPLLPAEHFNGPVPVKVEVKTEFVIKTEDGEEPIFHELTNPYLESKFKNENCINFDNIEGLSDEDIPNIPVIDISEIDSKPLTHRAPLPNKLPPIFPLNHSPGKRSDRGLGRENVPPVLSDVIDTSSHSPLHDSNGEQQPENVDWGTRSSEPVVINVPNDAENCPCIIETLLELPFVHRDWTTEERKAIVVKGKPTEFPVRLVSKAISRDKFDWLTGCSARQELYCWPCLLFQPKLVWSSTRSLLSDDALYHSIKLSHKKSVAMLEKFEEHFKKLGLAKKIEKPVITTIPKPVPEPTKTKPQLMQSNNSKNYCLVSKLIHNDVRNLPKGDRDKLIMNGRPRPSLGELALLNSSQSSDIEYDKVDWLTASRKLRRLFCWPCLMLPQNLKIGVWTKFGFCDFRQLNDAVGRHAATQVHIDAYLQLKVWESEISKKSIRPSTLNNQNTRKQRDFLKYIVDVSCFMKQKINNTTISIEDYVDVLKLVSSRDEKLKYFFQENSVKSNKDVETLITPYLKSISTTLQSMILSRIKDELKKTMFVSLILNDTGVHDKLRSTYVAAIVRYTSQTGEPRERFVKFIKASTDRSVSNFLKDIYALILELDCAKKIVGFTYDGGVVQPSTMLSFNNSMKDLFPSSNFFHYRDHRLRSLIIQSLSHIKCSKDFIFTLKEISTFFENAPNAKDSFLMLVNRKKPINWDISSGLVFTITNHYCPLITFFESIKSGGLKFEWTNKIMAQADKFVQFLLRLKNRFLVVLLSKIFSDVDHLCRVIEGKFDSKSRMAGGKNAVDQIKTNLFEDIFKIACSISSSEPRVVVPGNLDIFKDIYQQVTHDVSTLLKERTSDLEKWEFFNFVPNDKSFGMYLECAKARLSTVSLPLPVCGSMDCQRLLPQLVFIRSNERLFGDKDIDGLVRCLHSFDMIEVVDELYKFLMFIRTIPMIANDPKRPKIAKINDYVKGKKELDDSDTLMFIEKELLSKMQSDMNFYDDVIDVVIPLTKRDV</sequence>
<reference evidence="2" key="1">
    <citation type="journal article" date="2021" name="Mol. Ecol. Resour.">
        <title>Apolygus lucorum genome provides insights into omnivorousness and mesophyll feeding.</title>
        <authorList>
            <person name="Liu Y."/>
            <person name="Liu H."/>
            <person name="Wang H."/>
            <person name="Huang T."/>
            <person name="Liu B."/>
            <person name="Yang B."/>
            <person name="Yin L."/>
            <person name="Li B."/>
            <person name="Zhang Y."/>
            <person name="Zhang S."/>
            <person name="Jiang F."/>
            <person name="Zhang X."/>
            <person name="Ren Y."/>
            <person name="Wang B."/>
            <person name="Wang S."/>
            <person name="Lu Y."/>
            <person name="Wu K."/>
            <person name="Fan W."/>
            <person name="Wang G."/>
        </authorList>
    </citation>
    <scope>NUCLEOTIDE SEQUENCE</scope>
    <source>
        <strain evidence="2">12Hb</strain>
    </source>
</reference>
<comment type="caution">
    <text evidence="2">The sequence shown here is derived from an EMBL/GenBank/DDBJ whole genome shotgun (WGS) entry which is preliminary data.</text>
</comment>
<evidence type="ECO:0000313" key="2">
    <source>
        <dbReference type="EMBL" id="KAF6211846.1"/>
    </source>
</evidence>
<gene>
    <name evidence="2" type="ORF">GE061_012362</name>
</gene>
<dbReference type="EMBL" id="WIXP02000004">
    <property type="protein sequence ID" value="KAF6211846.1"/>
    <property type="molecule type" value="Genomic_DNA"/>
</dbReference>
<evidence type="ECO:0000256" key="1">
    <source>
        <dbReference type="SAM" id="MobiDB-lite"/>
    </source>
</evidence>